<dbReference type="Gene3D" id="3.30.457.10">
    <property type="entry name" value="Copper amine oxidase-like, N-terminal domain"/>
    <property type="match status" value="1"/>
</dbReference>
<evidence type="ECO:0000313" key="5">
    <source>
        <dbReference type="Proteomes" id="UP000070252"/>
    </source>
</evidence>
<dbReference type="Proteomes" id="UP000070252">
    <property type="component" value="Unassembled WGS sequence"/>
</dbReference>
<proteinExistence type="predicted"/>
<name>A0A1G9JBE1_9BACL</name>
<dbReference type="EMBL" id="FNGM01000002">
    <property type="protein sequence ID" value="SDL34444.1"/>
    <property type="molecule type" value="Genomic_DNA"/>
</dbReference>
<dbReference type="AlphaFoldDB" id="A0A1G9JBE1"/>
<organism evidence="4 6">
    <name type="scientific">Paenibacillus jilunlii</name>
    <dbReference type="NCBI Taxonomy" id="682956"/>
    <lineage>
        <taxon>Bacteria</taxon>
        <taxon>Bacillati</taxon>
        <taxon>Bacillota</taxon>
        <taxon>Bacilli</taxon>
        <taxon>Bacillales</taxon>
        <taxon>Paenibacillaceae</taxon>
        <taxon>Paenibacillus</taxon>
    </lineage>
</organism>
<reference evidence="4 6" key="2">
    <citation type="submission" date="2016-10" db="EMBL/GenBank/DDBJ databases">
        <authorList>
            <person name="de Groot N.N."/>
        </authorList>
    </citation>
    <scope>NUCLEOTIDE SEQUENCE [LARGE SCALE GENOMIC DNA]</scope>
    <source>
        <strain evidence="4 6">CGMCC 1.10239</strain>
    </source>
</reference>
<evidence type="ECO:0000259" key="2">
    <source>
        <dbReference type="Pfam" id="PF07833"/>
    </source>
</evidence>
<feature type="signal peptide" evidence="1">
    <location>
        <begin position="1"/>
        <end position="27"/>
    </location>
</feature>
<evidence type="ECO:0000313" key="6">
    <source>
        <dbReference type="Proteomes" id="UP000182783"/>
    </source>
</evidence>
<dbReference type="SUPFAM" id="SSF55383">
    <property type="entry name" value="Copper amine oxidase, domain N"/>
    <property type="match status" value="1"/>
</dbReference>
<dbReference type="Proteomes" id="UP000182783">
    <property type="component" value="Unassembled WGS sequence"/>
</dbReference>
<evidence type="ECO:0000256" key="1">
    <source>
        <dbReference type="SAM" id="SignalP"/>
    </source>
</evidence>
<evidence type="ECO:0000313" key="4">
    <source>
        <dbReference type="EMBL" id="SDL34444.1"/>
    </source>
</evidence>
<keyword evidence="1" id="KW-0732">Signal</keyword>
<gene>
    <name evidence="3" type="ORF">AML91_14370</name>
    <name evidence="4" type="ORF">SAMN05216191_102398</name>
</gene>
<feature type="chain" id="PRO_5009843146" evidence="1">
    <location>
        <begin position="28"/>
        <end position="313"/>
    </location>
</feature>
<dbReference type="InterPro" id="IPR036582">
    <property type="entry name" value="Mao_N_sf"/>
</dbReference>
<evidence type="ECO:0000313" key="3">
    <source>
        <dbReference type="EMBL" id="KWX74825.1"/>
    </source>
</evidence>
<protein>
    <submittedName>
        <fullName evidence="4">Copper amine oxidase N-terminal domain-containing protein</fullName>
    </submittedName>
</protein>
<feature type="domain" description="Copper amine oxidase-like N-terminal" evidence="2">
    <location>
        <begin position="37"/>
        <end position="143"/>
    </location>
</feature>
<dbReference type="InterPro" id="IPR012854">
    <property type="entry name" value="Cu_amine_oxidase-like_N"/>
</dbReference>
<dbReference type="EMBL" id="LIPY01000113">
    <property type="protein sequence ID" value="KWX74825.1"/>
    <property type="molecule type" value="Genomic_DNA"/>
</dbReference>
<dbReference type="OrthoDB" id="2642240at2"/>
<dbReference type="Pfam" id="PF07833">
    <property type="entry name" value="Cu_amine_oxidN1"/>
    <property type="match status" value="1"/>
</dbReference>
<sequence>MNKRAIQMMLVLCLILASIGTGGHVHADPTQTIKVMVNGDYLKQDKLAAMNNGRVMVAINPVSVALKATLQFQSTKKPIKIKYGTNEVTFTLGQKTAYVNGKKLALNVPPQTINNTTMVPLQLLSKGLNVDTAWKEAWKVVAIEPKHAASEIALTESEALKKVKSLLGNGVTVKSKGTDLLRFYTFQGSTSEYEYDFFHYVDKYTGEIYSVTLDASFESLSKAEGLKALDAKVRPLLTREPNIEDGYETKIINSKKYYAFDVFFVGASNPYYYVTTAYVSVDAKSFYMLTKDNKVVLFSDKLFVQYMNDALKE</sequence>
<keyword evidence="5" id="KW-1185">Reference proteome</keyword>
<reference evidence="3 5" key="1">
    <citation type="submission" date="2015-08" db="EMBL/GenBank/DDBJ databases">
        <title>Genome of Paenibacillus jilunlii.</title>
        <authorList>
            <person name="Sant'Anna F.H."/>
            <person name="Ambrosini A."/>
            <person name="Souza R."/>
            <person name="Bach E."/>
            <person name="Fernandes G."/>
            <person name="Balsanelli E."/>
            <person name="Baura V.A."/>
            <person name="Pedrosa F.O."/>
            <person name="Souza E.M."/>
            <person name="Passaglia L."/>
        </authorList>
    </citation>
    <scope>NUCLEOTIDE SEQUENCE [LARGE SCALE GENOMIC DNA]</scope>
    <source>
        <strain evidence="3 5">DSM 23019</strain>
    </source>
</reference>
<dbReference type="RefSeq" id="WP_062523629.1">
    <property type="nucleotide sequence ID" value="NZ_CP048429.1"/>
</dbReference>
<accession>A0A1G9JBE1</accession>